<evidence type="ECO:0000313" key="4">
    <source>
        <dbReference type="EMBL" id="NBI05431.1"/>
    </source>
</evidence>
<keyword evidence="1 2" id="KW-0238">DNA-binding</keyword>
<sequence>MENVANSNSVTIVGKVVEDKVFSHEMYGESFYIYNIEIPRLSEHTDILPVTVSERLLIDLDIEVGKTIIVEGQLRSYNRYNNGHNKLILTIFARDLYIPCEEEYQEKIKRPNEIYLDGFICKKPIYRTTPFGREITDILIAVNRAYNKSDYIPCIAWGRNARFCENLEIGDHIKIWGRIQSREYQKRLSDGSVVNKMAFEVSISKLEYIKDDNNRENKEDEDETYKSNLKSEAY</sequence>
<evidence type="ECO:0000256" key="2">
    <source>
        <dbReference type="PROSITE-ProRule" id="PRU00252"/>
    </source>
</evidence>
<comment type="caution">
    <text evidence="4">The sequence shown here is derived from an EMBL/GenBank/DDBJ whole genome shotgun (WGS) entry which is preliminary data.</text>
</comment>
<dbReference type="InterPro" id="IPR012340">
    <property type="entry name" value="NA-bd_OB-fold"/>
</dbReference>
<evidence type="ECO:0000256" key="3">
    <source>
        <dbReference type="SAM" id="MobiDB-lite"/>
    </source>
</evidence>
<gene>
    <name evidence="4" type="ORF">D3Z33_01000</name>
</gene>
<dbReference type="AlphaFoldDB" id="A0A845QT95"/>
<dbReference type="SUPFAM" id="SSF50249">
    <property type="entry name" value="Nucleic acid-binding proteins"/>
    <property type="match status" value="1"/>
</dbReference>
<dbReference type="GO" id="GO:0006260">
    <property type="term" value="P:DNA replication"/>
    <property type="evidence" value="ECO:0007669"/>
    <property type="project" value="InterPro"/>
</dbReference>
<dbReference type="NCBIfam" id="NF004476">
    <property type="entry name" value="PRK05813.1"/>
    <property type="match status" value="1"/>
</dbReference>
<proteinExistence type="predicted"/>
<dbReference type="InterPro" id="IPR011344">
    <property type="entry name" value="ssDNA-bd"/>
</dbReference>
<dbReference type="RefSeq" id="WP_160195938.1">
    <property type="nucleotide sequence ID" value="NZ_QXXA01000001.1"/>
</dbReference>
<feature type="region of interest" description="Disordered" evidence="3">
    <location>
        <begin position="212"/>
        <end position="234"/>
    </location>
</feature>
<dbReference type="OrthoDB" id="9780175at2"/>
<dbReference type="Gene3D" id="2.40.50.140">
    <property type="entry name" value="Nucleic acid-binding proteins"/>
    <property type="match status" value="2"/>
</dbReference>
<dbReference type="GO" id="GO:0009295">
    <property type="term" value="C:nucleoid"/>
    <property type="evidence" value="ECO:0007669"/>
    <property type="project" value="TreeGrafter"/>
</dbReference>
<dbReference type="PROSITE" id="PS50935">
    <property type="entry name" value="SSB"/>
    <property type="match status" value="2"/>
</dbReference>
<dbReference type="PANTHER" id="PTHR10302">
    <property type="entry name" value="SINGLE-STRANDED DNA-BINDING PROTEIN"/>
    <property type="match status" value="1"/>
</dbReference>
<dbReference type="InterPro" id="IPR000424">
    <property type="entry name" value="Primosome_PriB/ssb"/>
</dbReference>
<keyword evidence="5" id="KW-1185">Reference proteome</keyword>
<dbReference type="EMBL" id="QXXA01000001">
    <property type="protein sequence ID" value="NBI05431.1"/>
    <property type="molecule type" value="Genomic_DNA"/>
</dbReference>
<organism evidence="4 5">
    <name type="scientific">Senegalia massiliensis</name>
    <dbReference type="NCBI Taxonomy" id="1720316"/>
    <lineage>
        <taxon>Bacteria</taxon>
        <taxon>Bacillati</taxon>
        <taxon>Bacillota</taxon>
        <taxon>Clostridia</taxon>
        <taxon>Eubacteriales</taxon>
        <taxon>Clostridiaceae</taxon>
        <taxon>Senegalia</taxon>
    </lineage>
</organism>
<dbReference type="CDD" id="cd04496">
    <property type="entry name" value="SSB_OBF"/>
    <property type="match status" value="1"/>
</dbReference>
<evidence type="ECO:0000256" key="1">
    <source>
        <dbReference type="ARBA" id="ARBA00023125"/>
    </source>
</evidence>
<accession>A0A845QT95</accession>
<name>A0A845QT95_9CLOT</name>
<dbReference type="PANTHER" id="PTHR10302:SF27">
    <property type="entry name" value="SINGLE-STRANDED DNA-BINDING PROTEIN"/>
    <property type="match status" value="1"/>
</dbReference>
<reference evidence="4 5" key="1">
    <citation type="submission" date="2018-08" db="EMBL/GenBank/DDBJ databases">
        <title>Murine metabolic-syndrome-specific gut microbial biobank.</title>
        <authorList>
            <person name="Liu C."/>
        </authorList>
    </citation>
    <scope>NUCLEOTIDE SEQUENCE [LARGE SCALE GENOMIC DNA]</scope>
    <source>
        <strain evidence="4 5">583</strain>
    </source>
</reference>
<dbReference type="Proteomes" id="UP000467132">
    <property type="component" value="Unassembled WGS sequence"/>
</dbReference>
<dbReference type="GO" id="GO:0003697">
    <property type="term" value="F:single-stranded DNA binding"/>
    <property type="evidence" value="ECO:0007669"/>
    <property type="project" value="InterPro"/>
</dbReference>
<dbReference type="Pfam" id="PF00436">
    <property type="entry name" value="SSB"/>
    <property type="match status" value="1"/>
</dbReference>
<protein>
    <submittedName>
        <fullName evidence="4">Single-stranded DNA-binding protein</fullName>
    </submittedName>
</protein>
<evidence type="ECO:0000313" key="5">
    <source>
        <dbReference type="Proteomes" id="UP000467132"/>
    </source>
</evidence>